<proteinExistence type="inferred from homology"/>
<dbReference type="GO" id="GO:0005085">
    <property type="term" value="F:guanyl-nucleotide exchange factor activity"/>
    <property type="evidence" value="ECO:0007669"/>
    <property type="project" value="TreeGrafter"/>
</dbReference>
<dbReference type="EMBL" id="ML210175">
    <property type="protein sequence ID" value="TFK26418.1"/>
    <property type="molecule type" value="Genomic_DNA"/>
</dbReference>
<protein>
    <submittedName>
        <fullName evidence="4">Mog1p/PsbP-like protein</fullName>
    </submittedName>
</protein>
<dbReference type="OrthoDB" id="10255285at2759"/>
<evidence type="ECO:0000256" key="3">
    <source>
        <dbReference type="ARBA" id="ARBA00022927"/>
    </source>
</evidence>
<dbReference type="PANTHER" id="PTHR15837:SF0">
    <property type="entry name" value="RAN GUANINE NUCLEOTIDE RELEASE FACTOR"/>
    <property type="match status" value="1"/>
</dbReference>
<keyword evidence="3" id="KW-0653">Protein transport</keyword>
<dbReference type="Pfam" id="PF04603">
    <property type="entry name" value="Mog1"/>
    <property type="match status" value="1"/>
</dbReference>
<evidence type="ECO:0000256" key="1">
    <source>
        <dbReference type="ARBA" id="ARBA00010307"/>
    </source>
</evidence>
<dbReference type="AlphaFoldDB" id="A0A5C3L177"/>
<evidence type="ECO:0000313" key="5">
    <source>
        <dbReference type="Proteomes" id="UP000307440"/>
    </source>
</evidence>
<keyword evidence="5" id="KW-1185">Reference proteome</keyword>
<evidence type="ECO:0000313" key="4">
    <source>
        <dbReference type="EMBL" id="TFK26418.1"/>
    </source>
</evidence>
<evidence type="ECO:0000256" key="2">
    <source>
        <dbReference type="ARBA" id="ARBA00022448"/>
    </source>
</evidence>
<accession>A0A5C3L177</accession>
<dbReference type="GO" id="GO:0031267">
    <property type="term" value="F:small GTPase binding"/>
    <property type="evidence" value="ECO:0007669"/>
    <property type="project" value="TreeGrafter"/>
</dbReference>
<dbReference type="InterPro" id="IPR007681">
    <property type="entry name" value="Mog1"/>
</dbReference>
<gene>
    <name evidence="4" type="ORF">FA15DRAFT_615924</name>
</gene>
<dbReference type="InterPro" id="IPR016123">
    <property type="entry name" value="Mog1/PsbP_a/b/a-sand"/>
</dbReference>
<reference evidence="4 5" key="1">
    <citation type="journal article" date="2019" name="Nat. Ecol. Evol.">
        <title>Megaphylogeny resolves global patterns of mushroom evolution.</title>
        <authorList>
            <person name="Varga T."/>
            <person name="Krizsan K."/>
            <person name="Foldi C."/>
            <person name="Dima B."/>
            <person name="Sanchez-Garcia M."/>
            <person name="Sanchez-Ramirez S."/>
            <person name="Szollosi G.J."/>
            <person name="Szarkandi J.G."/>
            <person name="Papp V."/>
            <person name="Albert L."/>
            <person name="Andreopoulos W."/>
            <person name="Angelini C."/>
            <person name="Antonin V."/>
            <person name="Barry K.W."/>
            <person name="Bougher N.L."/>
            <person name="Buchanan P."/>
            <person name="Buyck B."/>
            <person name="Bense V."/>
            <person name="Catcheside P."/>
            <person name="Chovatia M."/>
            <person name="Cooper J."/>
            <person name="Damon W."/>
            <person name="Desjardin D."/>
            <person name="Finy P."/>
            <person name="Geml J."/>
            <person name="Haridas S."/>
            <person name="Hughes K."/>
            <person name="Justo A."/>
            <person name="Karasinski D."/>
            <person name="Kautmanova I."/>
            <person name="Kiss B."/>
            <person name="Kocsube S."/>
            <person name="Kotiranta H."/>
            <person name="LaButti K.M."/>
            <person name="Lechner B.E."/>
            <person name="Liimatainen K."/>
            <person name="Lipzen A."/>
            <person name="Lukacs Z."/>
            <person name="Mihaltcheva S."/>
            <person name="Morgado L.N."/>
            <person name="Niskanen T."/>
            <person name="Noordeloos M.E."/>
            <person name="Ohm R.A."/>
            <person name="Ortiz-Santana B."/>
            <person name="Ovrebo C."/>
            <person name="Racz N."/>
            <person name="Riley R."/>
            <person name="Savchenko A."/>
            <person name="Shiryaev A."/>
            <person name="Soop K."/>
            <person name="Spirin V."/>
            <person name="Szebenyi C."/>
            <person name="Tomsovsky M."/>
            <person name="Tulloss R.E."/>
            <person name="Uehling J."/>
            <person name="Grigoriev I.V."/>
            <person name="Vagvolgyi C."/>
            <person name="Papp T."/>
            <person name="Martin F.M."/>
            <person name="Miettinen O."/>
            <person name="Hibbett D.S."/>
            <person name="Nagy L.G."/>
        </authorList>
    </citation>
    <scope>NUCLEOTIDE SEQUENCE [LARGE SCALE GENOMIC DNA]</scope>
    <source>
        <strain evidence="4 5">CBS 121175</strain>
    </source>
</reference>
<dbReference type="PANTHER" id="PTHR15837">
    <property type="entry name" value="RAN GUANINE NUCLEOTIDE RELEASE FACTOR"/>
    <property type="match status" value="1"/>
</dbReference>
<dbReference type="Gene3D" id="3.40.1000.10">
    <property type="entry name" value="Mog1/PsbP, alpha/beta/alpha sandwich"/>
    <property type="match status" value="1"/>
</dbReference>
<keyword evidence="2" id="KW-0813">Transport</keyword>
<dbReference type="GO" id="GO:0006606">
    <property type="term" value="P:protein import into nucleus"/>
    <property type="evidence" value="ECO:0007669"/>
    <property type="project" value="TreeGrafter"/>
</dbReference>
<comment type="similarity">
    <text evidence="1">Belongs to the MOG1 family.</text>
</comment>
<dbReference type="GO" id="GO:0005634">
    <property type="term" value="C:nucleus"/>
    <property type="evidence" value="ECO:0007669"/>
    <property type="project" value="TreeGrafter"/>
</dbReference>
<dbReference type="Proteomes" id="UP000307440">
    <property type="component" value="Unassembled WGS sequence"/>
</dbReference>
<dbReference type="STRING" id="230819.A0A5C3L177"/>
<organism evidence="4 5">
    <name type="scientific">Coprinopsis marcescibilis</name>
    <name type="common">Agaric fungus</name>
    <name type="synonym">Psathyrella marcescibilis</name>
    <dbReference type="NCBI Taxonomy" id="230819"/>
    <lineage>
        <taxon>Eukaryota</taxon>
        <taxon>Fungi</taxon>
        <taxon>Dikarya</taxon>
        <taxon>Basidiomycota</taxon>
        <taxon>Agaricomycotina</taxon>
        <taxon>Agaricomycetes</taxon>
        <taxon>Agaricomycetidae</taxon>
        <taxon>Agaricales</taxon>
        <taxon>Agaricineae</taxon>
        <taxon>Psathyrellaceae</taxon>
        <taxon>Coprinopsis</taxon>
    </lineage>
</organism>
<dbReference type="SUPFAM" id="SSF55724">
    <property type="entry name" value="Mog1p/PsbP-like"/>
    <property type="match status" value="1"/>
</dbReference>
<sequence length="181" mass="20125">MSIPMIVRDFFGGAITASTRTDLIDAADIRQVPDTQEVLLYTNSSVSIIVEILERVEANDPVEAVRFHFDSVAHDNCAQSPIVEDVILPPNDRQNDRTPSAIVLKGEQKVTKFNRTTPDSVKILMALYRVEDKATDIVVTFNIPVASTDGGAVDPTAYQVVESEFDQFTRSFKIKDFSLFI</sequence>
<name>A0A5C3L177_COPMA</name>